<accession>A0ABQ5W214</accession>
<dbReference type="PANTHER" id="PTHR46796">
    <property type="entry name" value="HTH-TYPE TRANSCRIPTIONAL ACTIVATOR RHAS-RELATED"/>
    <property type="match status" value="1"/>
</dbReference>
<dbReference type="Proteomes" id="UP001156691">
    <property type="component" value="Unassembled WGS sequence"/>
</dbReference>
<evidence type="ECO:0000256" key="3">
    <source>
        <dbReference type="ARBA" id="ARBA00023163"/>
    </source>
</evidence>
<dbReference type="RefSeq" id="WP_284339485.1">
    <property type="nucleotide sequence ID" value="NZ_BSNS01000007.1"/>
</dbReference>
<keyword evidence="3" id="KW-0804">Transcription</keyword>
<dbReference type="InterPro" id="IPR009057">
    <property type="entry name" value="Homeodomain-like_sf"/>
</dbReference>
<reference evidence="7" key="1">
    <citation type="journal article" date="2019" name="Int. J. Syst. Evol. Microbiol.">
        <title>The Global Catalogue of Microorganisms (GCM) 10K type strain sequencing project: providing services to taxonomists for standard genome sequencing and annotation.</title>
        <authorList>
            <consortium name="The Broad Institute Genomics Platform"/>
            <consortium name="The Broad Institute Genome Sequencing Center for Infectious Disease"/>
            <person name="Wu L."/>
            <person name="Ma J."/>
        </authorList>
    </citation>
    <scope>NUCLEOTIDE SEQUENCE [LARGE SCALE GENOMIC DNA]</scope>
    <source>
        <strain evidence="7">NBRC 112416</strain>
    </source>
</reference>
<sequence>MTPRPPAVFQKPAEPYEPRGRLDPASFDRNVNFQTLAPPPALEFFLEHLWIISWEGLEGTYRSAQVMHRPYVDVFVGKESDGIQGTFRGRRIYEAKGTGRIVGARFKPAAFRCFWPGEMSNLQDAMMPIASAFPRYDEPYRNAIRAAPETEAVGLLADLIATASPKEDANVLLVNDIIAAVEADEEMATVAGVARAFRHSERWLQQLFKDYLGVGLKWFLKRRRLLAAAERMREEGEVDWAGLAYELGYSSQQHFITDFRLVVGETPVEYRAGVRRNTRGRPSVSIQRK</sequence>
<dbReference type="Pfam" id="PF12833">
    <property type="entry name" value="HTH_18"/>
    <property type="match status" value="1"/>
</dbReference>
<dbReference type="InterPro" id="IPR018060">
    <property type="entry name" value="HTH_AraC"/>
</dbReference>
<dbReference type="SMART" id="SM00342">
    <property type="entry name" value="HTH_ARAC"/>
    <property type="match status" value="1"/>
</dbReference>
<evidence type="ECO:0000259" key="5">
    <source>
        <dbReference type="PROSITE" id="PS01124"/>
    </source>
</evidence>
<dbReference type="InterPro" id="IPR046532">
    <property type="entry name" value="DUF6597"/>
</dbReference>
<evidence type="ECO:0000256" key="4">
    <source>
        <dbReference type="SAM" id="MobiDB-lite"/>
    </source>
</evidence>
<dbReference type="Pfam" id="PF20240">
    <property type="entry name" value="DUF6597"/>
    <property type="match status" value="1"/>
</dbReference>
<dbReference type="SUPFAM" id="SSF46689">
    <property type="entry name" value="Homeodomain-like"/>
    <property type="match status" value="1"/>
</dbReference>
<evidence type="ECO:0000313" key="7">
    <source>
        <dbReference type="Proteomes" id="UP001156691"/>
    </source>
</evidence>
<organism evidence="6 7">
    <name type="scientific">Devosia nitrariae</name>
    <dbReference type="NCBI Taxonomy" id="2071872"/>
    <lineage>
        <taxon>Bacteria</taxon>
        <taxon>Pseudomonadati</taxon>
        <taxon>Pseudomonadota</taxon>
        <taxon>Alphaproteobacteria</taxon>
        <taxon>Hyphomicrobiales</taxon>
        <taxon>Devosiaceae</taxon>
        <taxon>Devosia</taxon>
    </lineage>
</organism>
<dbReference type="Gene3D" id="1.10.10.60">
    <property type="entry name" value="Homeodomain-like"/>
    <property type="match status" value="1"/>
</dbReference>
<name>A0ABQ5W214_9HYPH</name>
<evidence type="ECO:0000256" key="2">
    <source>
        <dbReference type="ARBA" id="ARBA00023125"/>
    </source>
</evidence>
<gene>
    <name evidence="6" type="ORF">GCM10010862_13020</name>
</gene>
<dbReference type="InterPro" id="IPR050204">
    <property type="entry name" value="AraC_XylS_family_regulators"/>
</dbReference>
<dbReference type="PROSITE" id="PS01124">
    <property type="entry name" value="HTH_ARAC_FAMILY_2"/>
    <property type="match status" value="1"/>
</dbReference>
<feature type="region of interest" description="Disordered" evidence="4">
    <location>
        <begin position="1"/>
        <end position="21"/>
    </location>
</feature>
<keyword evidence="1" id="KW-0805">Transcription regulation</keyword>
<keyword evidence="7" id="KW-1185">Reference proteome</keyword>
<proteinExistence type="predicted"/>
<protein>
    <recommendedName>
        <fullName evidence="5">HTH araC/xylS-type domain-containing protein</fullName>
    </recommendedName>
</protein>
<feature type="domain" description="HTH araC/xylS-type" evidence="5">
    <location>
        <begin position="175"/>
        <end position="273"/>
    </location>
</feature>
<dbReference type="EMBL" id="BSNS01000007">
    <property type="protein sequence ID" value="GLQ54043.1"/>
    <property type="molecule type" value="Genomic_DNA"/>
</dbReference>
<keyword evidence="2" id="KW-0238">DNA-binding</keyword>
<evidence type="ECO:0000256" key="1">
    <source>
        <dbReference type="ARBA" id="ARBA00023015"/>
    </source>
</evidence>
<evidence type="ECO:0000313" key="6">
    <source>
        <dbReference type="EMBL" id="GLQ54043.1"/>
    </source>
</evidence>
<comment type="caution">
    <text evidence="6">The sequence shown here is derived from an EMBL/GenBank/DDBJ whole genome shotgun (WGS) entry which is preliminary data.</text>
</comment>